<accession>A0ABV0XVX7</accession>
<evidence type="ECO:0000256" key="1">
    <source>
        <dbReference type="SAM" id="SignalP"/>
    </source>
</evidence>
<keyword evidence="1" id="KW-0732">Signal</keyword>
<organism evidence="2 3">
    <name type="scientific">Ameca splendens</name>
    <dbReference type="NCBI Taxonomy" id="208324"/>
    <lineage>
        <taxon>Eukaryota</taxon>
        <taxon>Metazoa</taxon>
        <taxon>Chordata</taxon>
        <taxon>Craniata</taxon>
        <taxon>Vertebrata</taxon>
        <taxon>Euteleostomi</taxon>
        <taxon>Actinopterygii</taxon>
        <taxon>Neopterygii</taxon>
        <taxon>Teleostei</taxon>
        <taxon>Neoteleostei</taxon>
        <taxon>Acanthomorphata</taxon>
        <taxon>Ovalentaria</taxon>
        <taxon>Atherinomorphae</taxon>
        <taxon>Cyprinodontiformes</taxon>
        <taxon>Goodeidae</taxon>
        <taxon>Ameca</taxon>
    </lineage>
</organism>
<feature type="chain" id="PRO_5045846361" evidence="1">
    <location>
        <begin position="20"/>
        <end position="92"/>
    </location>
</feature>
<sequence>GHSEILWFLSPLLPAVLSGERKTARTYIKQHTTTHSLPASDTVERLTSHTKPTSAFLMSSSPRAASCSAFQPPPPTISINCLKRCRFLVVVL</sequence>
<feature type="non-terminal residue" evidence="2">
    <location>
        <position position="1"/>
    </location>
</feature>
<evidence type="ECO:0000313" key="2">
    <source>
        <dbReference type="EMBL" id="MEQ2285595.1"/>
    </source>
</evidence>
<comment type="caution">
    <text evidence="2">The sequence shown here is derived from an EMBL/GenBank/DDBJ whole genome shotgun (WGS) entry which is preliminary data.</text>
</comment>
<dbReference type="EMBL" id="JAHRIP010013977">
    <property type="protein sequence ID" value="MEQ2285595.1"/>
    <property type="molecule type" value="Genomic_DNA"/>
</dbReference>
<name>A0ABV0XVX7_9TELE</name>
<protein>
    <submittedName>
        <fullName evidence="2">Uncharacterized protein</fullName>
    </submittedName>
</protein>
<evidence type="ECO:0000313" key="3">
    <source>
        <dbReference type="Proteomes" id="UP001469553"/>
    </source>
</evidence>
<keyword evidence="3" id="KW-1185">Reference proteome</keyword>
<feature type="non-terminal residue" evidence="2">
    <location>
        <position position="92"/>
    </location>
</feature>
<dbReference type="Proteomes" id="UP001469553">
    <property type="component" value="Unassembled WGS sequence"/>
</dbReference>
<proteinExistence type="predicted"/>
<gene>
    <name evidence="2" type="ORF">AMECASPLE_033542</name>
</gene>
<reference evidence="2 3" key="1">
    <citation type="submission" date="2021-06" db="EMBL/GenBank/DDBJ databases">
        <authorList>
            <person name="Palmer J.M."/>
        </authorList>
    </citation>
    <scope>NUCLEOTIDE SEQUENCE [LARGE SCALE GENOMIC DNA]</scope>
    <source>
        <strain evidence="2 3">AS_MEX2019</strain>
        <tissue evidence="2">Muscle</tissue>
    </source>
</reference>
<feature type="signal peptide" evidence="1">
    <location>
        <begin position="1"/>
        <end position="19"/>
    </location>
</feature>